<evidence type="ECO:0000256" key="1">
    <source>
        <dbReference type="SAM" id="Coils"/>
    </source>
</evidence>
<accession>A0ABS1T339</accession>
<sequence>MLNGISDSLNVQQRSQTVAPSIGIKQPLREQTKANVASIPSHRLESYNRWAKVTQGQHKISASQVAEQGLQQVQNLLKQLQGQSQQSLSSKLDSSSLDSEQMNRSLQIQQKLAQLEVSYHGKPLIDHQLNLISSQRPAAKYSFSLKSVDLAAAKPRDELINMQLGSESVRVLLPANAQPAELVSRLNSALKPLDMQVLRSNEGRVIFKSSKQQWQQVQAGLLMIGQGQRLPAGDVRTIKVSEELNWQDPREWRFNSPADLKQTMAKIAKTRHKVESQLQELSNSKQQLQQQLHRVNQRKDTTLELESTLTQVASLMQSSPFSLQVTSLMAQANLSRPQVSALLS</sequence>
<dbReference type="EMBL" id="JAESVD010000014">
    <property type="protein sequence ID" value="MBL4915213.1"/>
    <property type="molecule type" value="Genomic_DNA"/>
</dbReference>
<gene>
    <name evidence="2" type="ORF">JMA39_19135</name>
</gene>
<reference evidence="2 3" key="1">
    <citation type="submission" date="2021-01" db="EMBL/GenBank/DDBJ databases">
        <title>Genome sequence of Shewanella schlegeliana JCM 11561.</title>
        <authorList>
            <person name="Zhang H."/>
            <person name="Li C."/>
        </authorList>
    </citation>
    <scope>NUCLEOTIDE SEQUENCE [LARGE SCALE GENOMIC DNA]</scope>
    <source>
        <strain evidence="2 3">JCM 11561</strain>
    </source>
</reference>
<proteinExistence type="predicted"/>
<dbReference type="RefSeq" id="WP_202723485.1">
    <property type="nucleotide sequence ID" value="NZ_BPEX01000040.1"/>
</dbReference>
<protein>
    <recommendedName>
        <fullName evidence="4">Flagellin</fullName>
    </recommendedName>
</protein>
<feature type="coiled-coil region" evidence="1">
    <location>
        <begin position="267"/>
        <end position="305"/>
    </location>
</feature>
<dbReference type="Proteomes" id="UP000604898">
    <property type="component" value="Unassembled WGS sequence"/>
</dbReference>
<name>A0ABS1T339_9GAMM</name>
<keyword evidence="1" id="KW-0175">Coiled coil</keyword>
<evidence type="ECO:0008006" key="4">
    <source>
        <dbReference type="Google" id="ProtNLM"/>
    </source>
</evidence>
<organism evidence="2 3">
    <name type="scientific">Shewanella schlegeliana</name>
    <dbReference type="NCBI Taxonomy" id="190308"/>
    <lineage>
        <taxon>Bacteria</taxon>
        <taxon>Pseudomonadati</taxon>
        <taxon>Pseudomonadota</taxon>
        <taxon>Gammaproteobacteria</taxon>
        <taxon>Alteromonadales</taxon>
        <taxon>Shewanellaceae</taxon>
        <taxon>Shewanella</taxon>
    </lineage>
</organism>
<dbReference type="Gene3D" id="1.20.1330.10">
    <property type="entry name" value="f41 fragment of flagellin, N-terminal domain"/>
    <property type="match status" value="1"/>
</dbReference>
<evidence type="ECO:0000313" key="2">
    <source>
        <dbReference type="EMBL" id="MBL4915213.1"/>
    </source>
</evidence>
<comment type="caution">
    <text evidence="2">The sequence shown here is derived from an EMBL/GenBank/DDBJ whole genome shotgun (WGS) entry which is preliminary data.</text>
</comment>
<evidence type="ECO:0000313" key="3">
    <source>
        <dbReference type="Proteomes" id="UP000604898"/>
    </source>
</evidence>
<keyword evidence="3" id="KW-1185">Reference proteome</keyword>